<protein>
    <submittedName>
        <fullName evidence="1">Uncharacterized protein</fullName>
    </submittedName>
</protein>
<sequence>MAFQFQPTSPRKKTGKGNPLPKRGQIKAKIFEDIFKSIAYFTSKTGKKAGTDGGSSSDGVSAFTSPPPSAYASDSGP</sequence>
<organism evidence="1 2">
    <name type="scientific">Persea americana</name>
    <name type="common">Avocado</name>
    <dbReference type="NCBI Taxonomy" id="3435"/>
    <lineage>
        <taxon>Eukaryota</taxon>
        <taxon>Viridiplantae</taxon>
        <taxon>Streptophyta</taxon>
        <taxon>Embryophyta</taxon>
        <taxon>Tracheophyta</taxon>
        <taxon>Spermatophyta</taxon>
        <taxon>Magnoliopsida</taxon>
        <taxon>Magnoliidae</taxon>
        <taxon>Laurales</taxon>
        <taxon>Lauraceae</taxon>
        <taxon>Persea</taxon>
    </lineage>
</organism>
<name>A0ACC2LD89_PERAE</name>
<gene>
    <name evidence="1" type="ORF">MRB53_024805</name>
</gene>
<accession>A0ACC2LD89</accession>
<proteinExistence type="predicted"/>
<evidence type="ECO:0000313" key="1">
    <source>
        <dbReference type="EMBL" id="KAJ8631482.1"/>
    </source>
</evidence>
<reference evidence="1 2" key="1">
    <citation type="journal article" date="2022" name="Hortic Res">
        <title>A haplotype resolved chromosomal level avocado genome allows analysis of novel avocado genes.</title>
        <authorList>
            <person name="Nath O."/>
            <person name="Fletcher S.J."/>
            <person name="Hayward A."/>
            <person name="Shaw L.M."/>
            <person name="Masouleh A.K."/>
            <person name="Furtado A."/>
            <person name="Henry R.J."/>
            <person name="Mitter N."/>
        </authorList>
    </citation>
    <scope>NUCLEOTIDE SEQUENCE [LARGE SCALE GENOMIC DNA]</scope>
    <source>
        <strain evidence="2">cv. Hass</strain>
    </source>
</reference>
<evidence type="ECO:0000313" key="2">
    <source>
        <dbReference type="Proteomes" id="UP001234297"/>
    </source>
</evidence>
<keyword evidence="2" id="KW-1185">Reference proteome</keyword>
<dbReference type="Proteomes" id="UP001234297">
    <property type="component" value="Chromosome 7"/>
</dbReference>
<dbReference type="EMBL" id="CM056815">
    <property type="protein sequence ID" value="KAJ8631482.1"/>
    <property type="molecule type" value="Genomic_DNA"/>
</dbReference>
<comment type="caution">
    <text evidence="1">The sequence shown here is derived from an EMBL/GenBank/DDBJ whole genome shotgun (WGS) entry which is preliminary data.</text>
</comment>